<accession>A0A0K1NNX9</accession>
<evidence type="ECO:0000313" key="2">
    <source>
        <dbReference type="Proteomes" id="UP000060345"/>
    </source>
</evidence>
<organism evidence="1 2">
    <name type="scientific">Prevotella fusca JCM 17724</name>
    <dbReference type="NCBI Taxonomy" id="1236517"/>
    <lineage>
        <taxon>Bacteria</taxon>
        <taxon>Pseudomonadati</taxon>
        <taxon>Bacteroidota</taxon>
        <taxon>Bacteroidia</taxon>
        <taxon>Bacteroidales</taxon>
        <taxon>Prevotellaceae</taxon>
        <taxon>Prevotella</taxon>
    </lineage>
</organism>
<dbReference type="AlphaFoldDB" id="A0A0K1NNX9"/>
<proteinExistence type="predicted"/>
<dbReference type="KEGG" id="pfus:ADJ77_11545"/>
<dbReference type="EMBL" id="CP012075">
    <property type="protein sequence ID" value="AKU70391.1"/>
    <property type="molecule type" value="Genomic_DNA"/>
</dbReference>
<gene>
    <name evidence="1" type="ORF">ADJ77_11545</name>
</gene>
<dbReference type="Proteomes" id="UP000060345">
    <property type="component" value="Chromosome 2"/>
</dbReference>
<dbReference type="STRING" id="1236517.ADJ77_11545"/>
<name>A0A0K1NNX9_9BACT</name>
<evidence type="ECO:0000313" key="1">
    <source>
        <dbReference type="EMBL" id="AKU70391.1"/>
    </source>
</evidence>
<reference evidence="1 2" key="1">
    <citation type="submission" date="2015-07" db="EMBL/GenBank/DDBJ databases">
        <authorList>
            <person name="Noorani M."/>
        </authorList>
    </citation>
    <scope>NUCLEOTIDE SEQUENCE [LARGE SCALE GENOMIC DNA]</scope>
    <source>
        <strain evidence="1 2">W1435</strain>
    </source>
</reference>
<protein>
    <submittedName>
        <fullName evidence="1">Uncharacterized protein</fullName>
    </submittedName>
</protein>
<sequence length="100" mass="11637">MVNTAIGFAWKEEEELQTLLVKCKYKQKALEQQINLPDNTKRNILFVENKLHSANWEQVSCAFFCIILGSSVKFIDWKQNKGLYACMVWLSKNRRSHKGG</sequence>